<feature type="region of interest" description="Disordered" evidence="1">
    <location>
        <begin position="1"/>
        <end position="64"/>
    </location>
</feature>
<comment type="caution">
    <text evidence="2">The sequence shown here is derived from an EMBL/GenBank/DDBJ whole genome shotgun (WGS) entry which is preliminary data.</text>
</comment>
<evidence type="ECO:0000313" key="2">
    <source>
        <dbReference type="EMBL" id="KAG7445174.1"/>
    </source>
</evidence>
<protein>
    <submittedName>
        <fullName evidence="2">Uncharacterized protein</fullName>
    </submittedName>
</protein>
<accession>A0A9P8ARG7</accession>
<dbReference type="EMBL" id="MU250538">
    <property type="protein sequence ID" value="KAG7445174.1"/>
    <property type="molecule type" value="Genomic_DNA"/>
</dbReference>
<keyword evidence="3" id="KW-1185">Reference proteome</keyword>
<organism evidence="2 3">
    <name type="scientific">Guyanagaster necrorhizus</name>
    <dbReference type="NCBI Taxonomy" id="856835"/>
    <lineage>
        <taxon>Eukaryota</taxon>
        <taxon>Fungi</taxon>
        <taxon>Dikarya</taxon>
        <taxon>Basidiomycota</taxon>
        <taxon>Agaricomycotina</taxon>
        <taxon>Agaricomycetes</taxon>
        <taxon>Agaricomycetidae</taxon>
        <taxon>Agaricales</taxon>
        <taxon>Marasmiineae</taxon>
        <taxon>Physalacriaceae</taxon>
        <taxon>Guyanagaster</taxon>
    </lineage>
</organism>
<name>A0A9P8ARG7_9AGAR</name>
<dbReference type="Proteomes" id="UP000812287">
    <property type="component" value="Unassembled WGS sequence"/>
</dbReference>
<proteinExistence type="predicted"/>
<dbReference type="AlphaFoldDB" id="A0A9P8ARG7"/>
<sequence length="110" mass="12751">MGPTKEKHDHGNSIRKHEERRREDEDGEREGGTAEGLGARQLASERNEGNTGAESAIESEPSDIWDEDDVMLFFWGNTKVSQERHAQEEEERREYLEKWRSGVPRDQLNI</sequence>
<dbReference type="GeneID" id="66102379"/>
<feature type="compositionally biased region" description="Basic and acidic residues" evidence="1">
    <location>
        <begin position="1"/>
        <end position="32"/>
    </location>
</feature>
<reference evidence="2" key="1">
    <citation type="submission" date="2020-11" db="EMBL/GenBank/DDBJ databases">
        <title>Adaptations for nitrogen fixation in a non-lichenized fungal sporocarp promotes dispersal by wood-feeding termites.</title>
        <authorList>
            <consortium name="DOE Joint Genome Institute"/>
            <person name="Koch R.A."/>
            <person name="Yoon G."/>
            <person name="Arayal U."/>
            <person name="Lail K."/>
            <person name="Amirebrahimi M."/>
            <person name="Labutti K."/>
            <person name="Lipzen A."/>
            <person name="Riley R."/>
            <person name="Barry K."/>
            <person name="Henrissat B."/>
            <person name="Grigoriev I.V."/>
            <person name="Herr J.R."/>
            <person name="Aime M.C."/>
        </authorList>
    </citation>
    <scope>NUCLEOTIDE SEQUENCE</scope>
    <source>
        <strain evidence="2">MCA 3950</strain>
    </source>
</reference>
<gene>
    <name evidence="2" type="ORF">BT62DRAFT_214700</name>
</gene>
<evidence type="ECO:0000313" key="3">
    <source>
        <dbReference type="Proteomes" id="UP000812287"/>
    </source>
</evidence>
<dbReference type="RefSeq" id="XP_043038674.1">
    <property type="nucleotide sequence ID" value="XM_043180083.1"/>
</dbReference>
<evidence type="ECO:0000256" key="1">
    <source>
        <dbReference type="SAM" id="MobiDB-lite"/>
    </source>
</evidence>